<feature type="compositionally biased region" description="Polar residues" evidence="1">
    <location>
        <begin position="407"/>
        <end position="430"/>
    </location>
</feature>
<accession>A0AAJ8M813</accession>
<feature type="compositionally biased region" description="Polar residues" evidence="1">
    <location>
        <begin position="137"/>
        <end position="147"/>
    </location>
</feature>
<feature type="compositionally biased region" description="Polar residues" evidence="1">
    <location>
        <begin position="313"/>
        <end position="337"/>
    </location>
</feature>
<dbReference type="Proteomes" id="UP000092730">
    <property type="component" value="Chromosome 2"/>
</dbReference>
<feature type="region of interest" description="Disordered" evidence="1">
    <location>
        <begin position="309"/>
        <end position="346"/>
    </location>
</feature>
<dbReference type="RefSeq" id="XP_065725698.1">
    <property type="nucleotide sequence ID" value="XM_065869626.1"/>
</dbReference>
<dbReference type="AlphaFoldDB" id="A0AAJ8M813"/>
<feature type="compositionally biased region" description="Polar residues" evidence="1">
    <location>
        <begin position="37"/>
        <end position="55"/>
    </location>
</feature>
<feature type="region of interest" description="Disordered" evidence="1">
    <location>
        <begin position="37"/>
        <end position="68"/>
    </location>
</feature>
<keyword evidence="3" id="KW-1185">Reference proteome</keyword>
<organism evidence="2 3">
    <name type="scientific">Kwoniella bestiolae CBS 10118</name>
    <dbReference type="NCBI Taxonomy" id="1296100"/>
    <lineage>
        <taxon>Eukaryota</taxon>
        <taxon>Fungi</taxon>
        <taxon>Dikarya</taxon>
        <taxon>Basidiomycota</taxon>
        <taxon>Agaricomycotina</taxon>
        <taxon>Tremellomycetes</taxon>
        <taxon>Tremellales</taxon>
        <taxon>Cryptococcaceae</taxon>
        <taxon>Kwoniella</taxon>
    </lineage>
</organism>
<feature type="region of interest" description="Disordered" evidence="1">
    <location>
        <begin position="378"/>
        <end position="430"/>
    </location>
</feature>
<name>A0AAJ8M813_9TREE</name>
<dbReference type="KEGG" id="kbi:30206253"/>
<dbReference type="EMBL" id="CP144542">
    <property type="protein sequence ID" value="WVW81165.1"/>
    <property type="molecule type" value="Genomic_DNA"/>
</dbReference>
<evidence type="ECO:0000313" key="3">
    <source>
        <dbReference type="Proteomes" id="UP000092730"/>
    </source>
</evidence>
<feature type="region of interest" description="Disordered" evidence="1">
    <location>
        <begin position="95"/>
        <end position="152"/>
    </location>
</feature>
<proteinExistence type="predicted"/>
<reference evidence="2" key="2">
    <citation type="submission" date="2024-02" db="EMBL/GenBank/DDBJ databases">
        <title>Comparative genomics of Cryptococcus and Kwoniella reveals pathogenesis evolution and contrasting modes of karyotype evolution via chromosome fusion or intercentromeric recombination.</title>
        <authorList>
            <person name="Coelho M.A."/>
            <person name="David-Palma M."/>
            <person name="Shea T."/>
            <person name="Bowers K."/>
            <person name="McGinley-Smith S."/>
            <person name="Mohammad A.W."/>
            <person name="Gnirke A."/>
            <person name="Yurkov A.M."/>
            <person name="Nowrousian M."/>
            <person name="Sun S."/>
            <person name="Cuomo C.A."/>
            <person name="Heitman J."/>
        </authorList>
    </citation>
    <scope>NUCLEOTIDE SEQUENCE</scope>
    <source>
        <strain evidence="2">CBS 10118</strain>
    </source>
</reference>
<dbReference type="GeneID" id="30206253"/>
<protein>
    <submittedName>
        <fullName evidence="2">Uncharacterized protein</fullName>
    </submittedName>
</protein>
<evidence type="ECO:0000256" key="1">
    <source>
        <dbReference type="SAM" id="MobiDB-lite"/>
    </source>
</evidence>
<reference evidence="2" key="1">
    <citation type="submission" date="2013-07" db="EMBL/GenBank/DDBJ databases">
        <authorList>
            <consortium name="The Broad Institute Genome Sequencing Platform"/>
            <person name="Cuomo C."/>
            <person name="Litvintseva A."/>
            <person name="Chen Y."/>
            <person name="Heitman J."/>
            <person name="Sun S."/>
            <person name="Springer D."/>
            <person name="Dromer F."/>
            <person name="Young S.K."/>
            <person name="Zeng Q."/>
            <person name="Gargeya S."/>
            <person name="Fitzgerald M."/>
            <person name="Abouelleil A."/>
            <person name="Alvarado L."/>
            <person name="Berlin A.M."/>
            <person name="Chapman S.B."/>
            <person name="Dewar J."/>
            <person name="Goldberg J."/>
            <person name="Griggs A."/>
            <person name="Gujja S."/>
            <person name="Hansen M."/>
            <person name="Howarth C."/>
            <person name="Imamovic A."/>
            <person name="Larimer J."/>
            <person name="McCowan C."/>
            <person name="Murphy C."/>
            <person name="Pearson M."/>
            <person name="Priest M."/>
            <person name="Roberts A."/>
            <person name="Saif S."/>
            <person name="Shea T."/>
            <person name="Sykes S."/>
            <person name="Wortman J."/>
            <person name="Nusbaum C."/>
            <person name="Birren B."/>
        </authorList>
    </citation>
    <scope>NUCLEOTIDE SEQUENCE</scope>
    <source>
        <strain evidence="2">CBS 10118</strain>
    </source>
</reference>
<feature type="compositionally biased region" description="Pro residues" evidence="1">
    <location>
        <begin position="378"/>
        <end position="393"/>
    </location>
</feature>
<gene>
    <name evidence="2" type="ORF">I302_103156</name>
</gene>
<sequence length="430" mass="48407">MSFHYPPPPPWMPPQHQAPWPSQYTSHNWTYTNYNQPSFNAQPQSNTGSFFSNLRWSRPPQYPPPTGGYPYPHPHYYGPPPPPFGPGSNYHSNYSRPYYGGPPSGQFPSHYPRHPTRYSQAASASRGRHPTSEFTRHTGSSQTSDNPWTGAGKSIRDMLREHISEHLSVRAGQSTTAFDKMNLDFDGFMGTKKQSETASKQDIFDATEQSVKSSYNYAMCQREKAELLDTMHKLDIGKFKQGRLGELRRFHNDFGPISKVVKDKTEDGSLTEREYESPWSKFLFKLDQDLNLTDDHIITFSECEEDYFDIPTTDDQGATDNQSSTNGPTNGGSTSRDIFSGCDGPPSGPWGYRPPCPPMLGGYSSTYRPSRANHWPGPPSGYGPPPPYTPYPSHPGSTWNSRFRYGSNANSGYNQSRPWRSTGTGWHTAR</sequence>
<evidence type="ECO:0000313" key="2">
    <source>
        <dbReference type="EMBL" id="WVW81165.1"/>
    </source>
</evidence>